<keyword evidence="3" id="KW-0238">DNA-binding</keyword>
<evidence type="ECO:0000256" key="4">
    <source>
        <dbReference type="ARBA" id="ARBA00023163"/>
    </source>
</evidence>
<dbReference type="PANTHER" id="PTHR30146:SF148">
    <property type="entry name" value="HTH-TYPE TRANSCRIPTIONAL REPRESSOR PURR-RELATED"/>
    <property type="match status" value="1"/>
</dbReference>
<dbReference type="SMART" id="SM00354">
    <property type="entry name" value="HTH_LACI"/>
    <property type="match status" value="1"/>
</dbReference>
<dbReference type="GO" id="GO:0000976">
    <property type="term" value="F:transcription cis-regulatory region binding"/>
    <property type="evidence" value="ECO:0007669"/>
    <property type="project" value="TreeGrafter"/>
</dbReference>
<dbReference type="InterPro" id="IPR010982">
    <property type="entry name" value="Lambda_DNA-bd_dom_sf"/>
</dbReference>
<dbReference type="SUPFAM" id="SSF47413">
    <property type="entry name" value="lambda repressor-like DNA-binding domains"/>
    <property type="match status" value="1"/>
</dbReference>
<dbReference type="HOGENOM" id="CLU_037628_6_1_5"/>
<sequence>MCDIVTIYLQRDEHLTRHKDFESKTTIADVARAAGVSPMTVSRVLNGHGGASAETSERVVSAASALNYRPNPFARGLRSDRSRTIGFLVPDITNPFFPEIIRGAEDAANAAGYNLLLSNVVESSKREAELIDAFLLHRVDGIIVCSARLPDAALHKALSPHRAAVLINREAPKDVAGTIMTDYEHGASRAINHLVARGRRKIAIIAGPRNSYGGKCRLIGIGKTLAEHGLQAPEPIYCDPTVAGGRIAAEELLAAKSGFDALVCYNDLNAIGAMKACRAAGITVPQQMALVGFDDIPIAELMSPALTTLRVHKREMGEAAVRLLLSRIVTKNKQHGVVIEPELMVRETT</sequence>
<dbReference type="PROSITE" id="PS00356">
    <property type="entry name" value="HTH_LACI_1"/>
    <property type="match status" value="1"/>
</dbReference>
<dbReference type="GO" id="GO:0003700">
    <property type="term" value="F:DNA-binding transcription factor activity"/>
    <property type="evidence" value="ECO:0007669"/>
    <property type="project" value="TreeGrafter"/>
</dbReference>
<evidence type="ECO:0000313" key="7">
    <source>
        <dbReference type="Proteomes" id="UP000031368"/>
    </source>
</evidence>
<protein>
    <submittedName>
        <fullName evidence="6">Transcriptional regulator protein</fullName>
    </submittedName>
</protein>
<dbReference type="Proteomes" id="UP000031368">
    <property type="component" value="Plasmid pRgalR602c"/>
</dbReference>
<dbReference type="Gene3D" id="3.40.50.2300">
    <property type="match status" value="2"/>
</dbReference>
<dbReference type="Gene3D" id="1.10.260.40">
    <property type="entry name" value="lambda repressor-like DNA-binding domains"/>
    <property type="match status" value="1"/>
</dbReference>
<name>A0A0B4XH11_9HYPH</name>
<proteinExistence type="predicted"/>
<dbReference type="PANTHER" id="PTHR30146">
    <property type="entry name" value="LACI-RELATED TRANSCRIPTIONAL REPRESSOR"/>
    <property type="match status" value="1"/>
</dbReference>
<keyword evidence="4" id="KW-0804">Transcription</keyword>
<dbReference type="PROSITE" id="PS50932">
    <property type="entry name" value="HTH_LACI_2"/>
    <property type="match status" value="1"/>
</dbReference>
<evidence type="ECO:0000256" key="2">
    <source>
        <dbReference type="ARBA" id="ARBA00023015"/>
    </source>
</evidence>
<gene>
    <name evidence="6" type="ORF">RGR602_PC02352</name>
</gene>
<dbReference type="CDD" id="cd06267">
    <property type="entry name" value="PBP1_LacI_sugar_binding-like"/>
    <property type="match status" value="1"/>
</dbReference>
<evidence type="ECO:0000256" key="3">
    <source>
        <dbReference type="ARBA" id="ARBA00023125"/>
    </source>
</evidence>
<keyword evidence="2" id="KW-0805">Transcription regulation</keyword>
<reference evidence="6 7" key="1">
    <citation type="submission" date="2013-11" db="EMBL/GenBank/DDBJ databases">
        <title>Complete genome sequence of Rhizobium gallicum bv. gallicum R602.</title>
        <authorList>
            <person name="Bustos P."/>
            <person name="Santamaria R.I."/>
            <person name="Lozano L."/>
            <person name="Acosta J.L."/>
            <person name="Ormeno-Orrillo E."/>
            <person name="Rogel M.A."/>
            <person name="Romero D."/>
            <person name="Cevallos M.A."/>
            <person name="Martinez-Romero E."/>
            <person name="Gonzalez V."/>
        </authorList>
    </citation>
    <scope>NUCLEOTIDE SEQUENCE [LARGE SCALE GENOMIC DNA]</scope>
    <source>
        <strain evidence="6 7">R602</strain>
        <plasmid evidence="6 7">pRgalR602c</plasmid>
    </source>
</reference>
<dbReference type="Pfam" id="PF13377">
    <property type="entry name" value="Peripla_BP_3"/>
    <property type="match status" value="1"/>
</dbReference>
<dbReference type="PRINTS" id="PR00036">
    <property type="entry name" value="HTHLACI"/>
</dbReference>
<dbReference type="InterPro" id="IPR000843">
    <property type="entry name" value="HTH_LacI"/>
</dbReference>
<dbReference type="RefSeq" id="WP_082046759.1">
    <property type="nucleotide sequence ID" value="NZ_CP006880.1"/>
</dbReference>
<feature type="domain" description="HTH lacI-type" evidence="5">
    <location>
        <begin position="25"/>
        <end position="79"/>
    </location>
</feature>
<dbReference type="KEGG" id="rga:RGR602_PC02352"/>
<dbReference type="AlphaFoldDB" id="A0A0B4XH11"/>
<keyword evidence="1" id="KW-0678">Repressor</keyword>
<evidence type="ECO:0000313" key="6">
    <source>
        <dbReference type="EMBL" id="AJD46371.1"/>
    </source>
</evidence>
<dbReference type="EMBL" id="CP006880">
    <property type="protein sequence ID" value="AJD46371.1"/>
    <property type="molecule type" value="Genomic_DNA"/>
</dbReference>
<organism evidence="6 7">
    <name type="scientific">Rhizobium gallicum bv. gallicum R602sp</name>
    <dbReference type="NCBI Taxonomy" id="1041138"/>
    <lineage>
        <taxon>Bacteria</taxon>
        <taxon>Pseudomonadati</taxon>
        <taxon>Pseudomonadota</taxon>
        <taxon>Alphaproteobacteria</taxon>
        <taxon>Hyphomicrobiales</taxon>
        <taxon>Rhizobiaceae</taxon>
        <taxon>Rhizobium/Agrobacterium group</taxon>
        <taxon>Rhizobium</taxon>
    </lineage>
</organism>
<dbReference type="SUPFAM" id="SSF53822">
    <property type="entry name" value="Periplasmic binding protein-like I"/>
    <property type="match status" value="1"/>
</dbReference>
<geneLocation type="plasmid" evidence="6 7">
    <name>pRgalR602c</name>
</geneLocation>
<dbReference type="InterPro" id="IPR028082">
    <property type="entry name" value="Peripla_BP_I"/>
</dbReference>
<accession>A0A0B4XH11</accession>
<dbReference type="Pfam" id="PF00356">
    <property type="entry name" value="LacI"/>
    <property type="match status" value="1"/>
</dbReference>
<keyword evidence="6" id="KW-0614">Plasmid</keyword>
<evidence type="ECO:0000259" key="5">
    <source>
        <dbReference type="PROSITE" id="PS50932"/>
    </source>
</evidence>
<evidence type="ECO:0000256" key="1">
    <source>
        <dbReference type="ARBA" id="ARBA00022491"/>
    </source>
</evidence>
<dbReference type="CDD" id="cd01392">
    <property type="entry name" value="HTH_LacI"/>
    <property type="match status" value="1"/>
</dbReference>
<dbReference type="InterPro" id="IPR046335">
    <property type="entry name" value="LacI/GalR-like_sensor"/>
</dbReference>
<keyword evidence="7" id="KW-1185">Reference proteome</keyword>